<gene>
    <name evidence="2" type="primary">LOC111087887</name>
</gene>
<keyword evidence="1" id="KW-1185">Reference proteome</keyword>
<dbReference type="Pfam" id="PF15001">
    <property type="entry name" value="AP-5_subunit_s1"/>
    <property type="match status" value="1"/>
</dbReference>
<protein>
    <submittedName>
        <fullName evidence="2">Uncharacterized protein LOC111087887</fullName>
    </submittedName>
</protein>
<accession>A0ABM1T7M7</accession>
<name>A0ABM1T7M7_LIMPO</name>
<evidence type="ECO:0000313" key="1">
    <source>
        <dbReference type="Proteomes" id="UP000694941"/>
    </source>
</evidence>
<dbReference type="InterPro" id="IPR029392">
    <property type="entry name" value="AP-5_subunit_s1"/>
</dbReference>
<sequence length="230" mass="26376">MVYAFLTIDVLKRKKVIYNVCFDAGIPLVSQTPENERMSSKVSFEDDKTSSGAENRCLIIHETRNLIVDFIYNHVLKEYERSKKIPTPSPLGYLDVTGSSLGHLDVTDESQVGGTFPLFIDNNLSNTCKIVFWHTLRGFCYVLVCEQHENRLLAIKILKDILCSLELQYPIKDKGLNAEVISTVVDAFLPNGQLQFMHNRVIKMLRKNVEHVLCDRTSGKYAFELEYFKF</sequence>
<dbReference type="PANTHER" id="PTHR16120">
    <property type="entry name" value="AP-5 COMPLEX SUBUNIT SIGMA-1"/>
    <property type="match status" value="1"/>
</dbReference>
<organism evidence="1 2">
    <name type="scientific">Limulus polyphemus</name>
    <name type="common">Atlantic horseshoe crab</name>
    <dbReference type="NCBI Taxonomy" id="6850"/>
    <lineage>
        <taxon>Eukaryota</taxon>
        <taxon>Metazoa</taxon>
        <taxon>Ecdysozoa</taxon>
        <taxon>Arthropoda</taxon>
        <taxon>Chelicerata</taxon>
        <taxon>Merostomata</taxon>
        <taxon>Xiphosura</taxon>
        <taxon>Limulidae</taxon>
        <taxon>Limulus</taxon>
    </lineage>
</organism>
<dbReference type="GeneID" id="111087887"/>
<reference evidence="2" key="1">
    <citation type="submission" date="2025-08" db="UniProtKB">
        <authorList>
            <consortium name="RefSeq"/>
        </authorList>
    </citation>
    <scope>IDENTIFICATION</scope>
    <source>
        <tissue evidence="2">Muscle</tissue>
    </source>
</reference>
<dbReference type="RefSeq" id="XP_022251883.1">
    <property type="nucleotide sequence ID" value="XM_022396175.1"/>
</dbReference>
<evidence type="ECO:0000313" key="2">
    <source>
        <dbReference type="RefSeq" id="XP_022251883.1"/>
    </source>
</evidence>
<dbReference type="Proteomes" id="UP000694941">
    <property type="component" value="Unplaced"/>
</dbReference>
<proteinExistence type="predicted"/>
<dbReference type="PANTHER" id="PTHR16120:SF0">
    <property type="entry name" value="AP-5 COMPLEX SUBUNIT SIGMA-1"/>
    <property type="match status" value="1"/>
</dbReference>